<accession>A0A6C0F9X6</accession>
<protein>
    <submittedName>
        <fullName evidence="1">Uncharacterized protein</fullName>
    </submittedName>
</protein>
<dbReference type="Gene3D" id="3.90.320.10">
    <property type="match status" value="1"/>
</dbReference>
<dbReference type="EMBL" id="MN738823">
    <property type="protein sequence ID" value="QHT38012.1"/>
    <property type="molecule type" value="Genomic_DNA"/>
</dbReference>
<dbReference type="InterPro" id="IPR011604">
    <property type="entry name" value="PDDEXK-like_dom_sf"/>
</dbReference>
<evidence type="ECO:0000313" key="1">
    <source>
        <dbReference type="EMBL" id="QHT38012.1"/>
    </source>
</evidence>
<dbReference type="AlphaFoldDB" id="A0A6C0F9X6"/>
<reference evidence="1" key="1">
    <citation type="journal article" date="2020" name="Nature">
        <title>Giant virus diversity and host interactions through global metagenomics.</title>
        <authorList>
            <person name="Schulz F."/>
            <person name="Roux S."/>
            <person name="Paez-Espino D."/>
            <person name="Jungbluth S."/>
            <person name="Walsh D.A."/>
            <person name="Denef V.J."/>
            <person name="McMahon K.D."/>
            <person name="Konstantinidis K.T."/>
            <person name="Eloe-Fadrosh E.A."/>
            <person name="Kyrpides N.C."/>
            <person name="Woyke T."/>
        </authorList>
    </citation>
    <scope>NUCLEOTIDE SEQUENCE</scope>
    <source>
        <strain evidence="1">GVMAG-S-ERX556049-19</strain>
    </source>
</reference>
<name>A0A6C0F9X6_9ZZZZ</name>
<organism evidence="1">
    <name type="scientific">viral metagenome</name>
    <dbReference type="NCBI Taxonomy" id="1070528"/>
    <lineage>
        <taxon>unclassified sequences</taxon>
        <taxon>metagenomes</taxon>
        <taxon>organismal metagenomes</taxon>
    </lineage>
</organism>
<sequence>MEHVVPTYLSNKNPHPRDEDISFEEGPHIYTVCGDRGGYTSVTTWNHSHFGHFDADAIIDKMLKSKKMNDPSYKYYGKTKEQIKKMWDDKRISSSTAGTKMHNDIEYYYNNEPVNNDSVEFSYFKNFVRDNPDLKAYRTEWMIYHEEMKLSGSIDMIFENPDGTLKIYDWKRCEEIKHEAEFNKFATTPCIDHLPDTNFWHYALQLNVYKYILESKYGKKITDLYLVCMHPDNKYKNYQRIKVPVLEDEMPELVKLRLAQVKEQKRA</sequence>
<proteinExistence type="predicted"/>